<keyword evidence="7" id="KW-1185">Reference proteome</keyword>
<dbReference type="InterPro" id="IPR009056">
    <property type="entry name" value="Cyt_c-like_dom"/>
</dbReference>
<dbReference type="PANTHER" id="PTHR33546:SF1">
    <property type="entry name" value="LARGE, MULTIFUNCTIONAL SECRETED PROTEIN"/>
    <property type="match status" value="1"/>
</dbReference>
<evidence type="ECO:0000313" key="7">
    <source>
        <dbReference type="Proteomes" id="UP000765845"/>
    </source>
</evidence>
<keyword evidence="3 4" id="KW-0408">Iron</keyword>
<accession>A0ABX1GKH2</accession>
<keyword evidence="2 4" id="KW-0479">Metal-binding</keyword>
<dbReference type="PROSITE" id="PS51007">
    <property type="entry name" value="CYTC"/>
    <property type="match status" value="1"/>
</dbReference>
<keyword evidence="1 4" id="KW-0349">Heme</keyword>
<name>A0ABX1GKH2_9GAMM</name>
<gene>
    <name evidence="6" type="ORF">HCU74_18825</name>
</gene>
<reference evidence="6 7" key="1">
    <citation type="submission" date="2020-04" db="EMBL/GenBank/DDBJ databases">
        <authorList>
            <person name="Yoon J."/>
        </authorList>
    </citation>
    <scope>NUCLEOTIDE SEQUENCE [LARGE SCALE GENOMIC DNA]</scope>
    <source>
        <strain evidence="6 7">KMU-166</strain>
    </source>
</reference>
<feature type="domain" description="Cytochrome c" evidence="5">
    <location>
        <begin position="432"/>
        <end position="501"/>
    </location>
</feature>
<evidence type="ECO:0000259" key="5">
    <source>
        <dbReference type="PROSITE" id="PS51007"/>
    </source>
</evidence>
<dbReference type="Pfam" id="PF23500">
    <property type="entry name" value="DUF7133"/>
    <property type="match status" value="1"/>
</dbReference>
<evidence type="ECO:0000256" key="4">
    <source>
        <dbReference type="PROSITE-ProRule" id="PRU00433"/>
    </source>
</evidence>
<dbReference type="SUPFAM" id="SSF50952">
    <property type="entry name" value="Soluble quinoprotein glucose dehydrogenase"/>
    <property type="match status" value="1"/>
</dbReference>
<evidence type="ECO:0000256" key="2">
    <source>
        <dbReference type="ARBA" id="ARBA00022723"/>
    </source>
</evidence>
<dbReference type="Pfam" id="PF07995">
    <property type="entry name" value="GSDH"/>
    <property type="match status" value="1"/>
</dbReference>
<dbReference type="SUPFAM" id="SSF46626">
    <property type="entry name" value="Cytochrome c"/>
    <property type="match status" value="1"/>
</dbReference>
<dbReference type="Gene3D" id="2.120.10.30">
    <property type="entry name" value="TolB, C-terminal domain"/>
    <property type="match status" value="1"/>
</dbReference>
<sequence>MKKVIKIVGALVLVTLLGVIVTPFVLLQWGSPGMAAASRAILHSAIGYSGAEVAEAELRQGLSLAGSLKLQVFASGLNNARFMAVSEHGDVLLSRPRNGEVILLTQDRNGDGMADARRVLIDGLNRPHGLELKDGWLYIAESNAIGKVPFDSKNGQLAGDYRQIVVGLGDNGNHWTKTIGFGPDGWLYLTSGSTCNVCEEVDPQRATMMRVQPDGSGLEIYATGLRNSVGFDWAPWNDELYATDNGRDLLGDDFPPCELNRVERGGFYGWPYFNADQRDPDYGARLPQGVADHRLPVHEFRAHNAPLGIHFWRNPPSTDYQRTALVALHGSWNRSQPDGYKVVALSWDDKGRIVERDFLSGFLQSDKLLGRPVDIAEAPDGSLYVSDDYRGTIYRIGVDGANMPASAISSAEENMVSVDSALSAYTVAERAELKERGEQLYRQYPCASCHNANARPLKALPQRYSLAELADFFVTPTPPMPQYPLDSGEREALAVYLFSLAE</sequence>
<evidence type="ECO:0000256" key="3">
    <source>
        <dbReference type="ARBA" id="ARBA00023004"/>
    </source>
</evidence>
<dbReference type="PANTHER" id="PTHR33546">
    <property type="entry name" value="LARGE, MULTIFUNCTIONAL SECRETED PROTEIN-RELATED"/>
    <property type="match status" value="1"/>
</dbReference>
<dbReference type="Gene3D" id="1.10.760.10">
    <property type="entry name" value="Cytochrome c-like domain"/>
    <property type="match status" value="1"/>
</dbReference>
<dbReference type="Proteomes" id="UP000765845">
    <property type="component" value="Unassembled WGS sequence"/>
</dbReference>
<evidence type="ECO:0000313" key="6">
    <source>
        <dbReference type="EMBL" id="NKI19466.1"/>
    </source>
</evidence>
<dbReference type="EMBL" id="JAAWWK010000008">
    <property type="protein sequence ID" value="NKI19466.1"/>
    <property type="molecule type" value="Genomic_DNA"/>
</dbReference>
<dbReference type="InterPro" id="IPR011042">
    <property type="entry name" value="6-blade_b-propeller_TolB-like"/>
</dbReference>
<protein>
    <submittedName>
        <fullName evidence="6">Oxidoreductase</fullName>
    </submittedName>
</protein>
<evidence type="ECO:0000256" key="1">
    <source>
        <dbReference type="ARBA" id="ARBA00022617"/>
    </source>
</evidence>
<proteinExistence type="predicted"/>
<dbReference type="InterPro" id="IPR012938">
    <property type="entry name" value="Glc/Sorbosone_DH"/>
</dbReference>
<comment type="caution">
    <text evidence="6">The sequence shown here is derived from an EMBL/GenBank/DDBJ whole genome shotgun (WGS) entry which is preliminary data.</text>
</comment>
<dbReference type="InterPro" id="IPR011041">
    <property type="entry name" value="Quinoprot_gluc/sorb_DH_b-prop"/>
</dbReference>
<dbReference type="InterPro" id="IPR036909">
    <property type="entry name" value="Cyt_c-like_dom_sf"/>
</dbReference>
<organism evidence="6 7">
    <name type="scientific">Spongiibacter thalassae</name>
    <dbReference type="NCBI Taxonomy" id="2721624"/>
    <lineage>
        <taxon>Bacteria</taxon>
        <taxon>Pseudomonadati</taxon>
        <taxon>Pseudomonadota</taxon>
        <taxon>Gammaproteobacteria</taxon>
        <taxon>Cellvibrionales</taxon>
        <taxon>Spongiibacteraceae</taxon>
        <taxon>Spongiibacter</taxon>
    </lineage>
</organism>
<dbReference type="InterPro" id="IPR055557">
    <property type="entry name" value="DUF7133"/>
</dbReference>